<protein>
    <submittedName>
        <fullName evidence="1">Uncharacterized protein</fullName>
    </submittedName>
</protein>
<organism evidence="1 2">
    <name type="scientific">Adineta steineri</name>
    <dbReference type="NCBI Taxonomy" id="433720"/>
    <lineage>
        <taxon>Eukaryota</taxon>
        <taxon>Metazoa</taxon>
        <taxon>Spiralia</taxon>
        <taxon>Gnathifera</taxon>
        <taxon>Rotifera</taxon>
        <taxon>Eurotatoria</taxon>
        <taxon>Bdelloidea</taxon>
        <taxon>Adinetida</taxon>
        <taxon>Adinetidae</taxon>
        <taxon>Adineta</taxon>
    </lineage>
</organism>
<dbReference type="EMBL" id="CAJNOM010000036">
    <property type="protein sequence ID" value="CAF0877161.1"/>
    <property type="molecule type" value="Genomic_DNA"/>
</dbReference>
<proteinExistence type="predicted"/>
<dbReference type="AlphaFoldDB" id="A0A813Y4C7"/>
<keyword evidence="2" id="KW-1185">Reference proteome</keyword>
<evidence type="ECO:0000313" key="1">
    <source>
        <dbReference type="EMBL" id="CAF0877161.1"/>
    </source>
</evidence>
<name>A0A813Y4C7_9BILA</name>
<reference evidence="1" key="1">
    <citation type="submission" date="2021-02" db="EMBL/GenBank/DDBJ databases">
        <authorList>
            <person name="Nowell W R."/>
        </authorList>
    </citation>
    <scope>NUCLEOTIDE SEQUENCE</scope>
</reference>
<sequence length="338" mass="39874">MIKNKCKSLENLVPIATAKFSQTQFPQHFETYRNELHREMAMHWPFRTNISDSKNIVPTVSKSTAHSSIRDGNKSNFISTEKDTLYRTISSNVNGKNIKPVEINKTISEFSLDENEQRTEWNFKAQEGIITYQLPDNLPDGLALHNKLQKLMKTNTIYLNDRRFWTTLENRFKILRKQNFQQNMQRLRQSQQQYEQELISKGIIPYTTEDAIKNYVEQQRLQIITNNIDIDNSYRKKCLIDYIPSNKPLNKNEEFEAFESDNVHPRLENILPDYKFQTKLGKDLGMKFENDLHKSQIQIKTIFPKINQSDRIRQELEAVKTSEGLYAYSNRLIKQISK</sequence>
<evidence type="ECO:0000313" key="2">
    <source>
        <dbReference type="Proteomes" id="UP000663832"/>
    </source>
</evidence>
<dbReference type="OrthoDB" id="9995164at2759"/>
<dbReference type="Proteomes" id="UP000663832">
    <property type="component" value="Unassembled WGS sequence"/>
</dbReference>
<gene>
    <name evidence="1" type="ORF">QVE165_LOCUS8216</name>
</gene>
<comment type="caution">
    <text evidence="1">The sequence shown here is derived from an EMBL/GenBank/DDBJ whole genome shotgun (WGS) entry which is preliminary data.</text>
</comment>
<accession>A0A813Y4C7</accession>